<evidence type="ECO:0000256" key="2">
    <source>
        <dbReference type="SAM" id="Phobius"/>
    </source>
</evidence>
<comment type="caution">
    <text evidence="4">The sequence shown here is derived from an EMBL/GenBank/DDBJ whole genome shotgun (WGS) entry which is preliminary data.</text>
</comment>
<keyword evidence="2" id="KW-0472">Membrane</keyword>
<feature type="domain" description="Rhodopsin" evidence="3">
    <location>
        <begin position="43"/>
        <end position="275"/>
    </location>
</feature>
<feature type="transmembrane region" description="Helical" evidence="2">
    <location>
        <begin position="253"/>
        <end position="272"/>
    </location>
</feature>
<dbReference type="InterPro" id="IPR049326">
    <property type="entry name" value="Rhodopsin_dom_fungi"/>
</dbReference>
<dbReference type="HOGENOM" id="CLU_036632_1_3_1"/>
<feature type="transmembrane region" description="Helical" evidence="2">
    <location>
        <begin position="136"/>
        <end position="158"/>
    </location>
</feature>
<proteinExistence type="predicted"/>
<name>A0A093VI16_TALMA</name>
<feature type="transmembrane region" description="Helical" evidence="2">
    <location>
        <begin position="24"/>
        <end position="47"/>
    </location>
</feature>
<feature type="region of interest" description="Disordered" evidence="1">
    <location>
        <begin position="353"/>
        <end position="386"/>
    </location>
</feature>
<feature type="compositionally biased region" description="Polar residues" evidence="1">
    <location>
        <begin position="373"/>
        <end position="384"/>
    </location>
</feature>
<evidence type="ECO:0000256" key="1">
    <source>
        <dbReference type="SAM" id="MobiDB-lite"/>
    </source>
</evidence>
<evidence type="ECO:0000259" key="3">
    <source>
        <dbReference type="Pfam" id="PF20684"/>
    </source>
</evidence>
<dbReference type="PANTHER" id="PTHR39614">
    <property type="entry name" value="INTEGRAL MEMBRANE PROTEIN"/>
    <property type="match status" value="1"/>
</dbReference>
<evidence type="ECO:0000313" key="4">
    <source>
        <dbReference type="EMBL" id="KFX49624.1"/>
    </source>
</evidence>
<feature type="transmembrane region" description="Helical" evidence="2">
    <location>
        <begin position="213"/>
        <end position="233"/>
    </location>
</feature>
<dbReference type="PANTHER" id="PTHR39614:SF2">
    <property type="entry name" value="INTEGRAL MEMBRANE PROTEIN"/>
    <property type="match status" value="1"/>
</dbReference>
<dbReference type="AlphaFoldDB" id="A0A093VI16"/>
<keyword evidence="2" id="KW-0812">Transmembrane</keyword>
<sequence>MSYVVVPPGQSPPFEVVDDQHHGAWIIIATALGVAINLVCWLIRLYVRFVLTSTFGIADWILAASSVIALIQSIIILVAAHYGFGTSIDLLKPGIVVHIQNMLVTSDVFYIISQYLSKISVMAILLQLTPQRKHNLATWVVGGVCTAWLVVSVLLITVDCEANKPWKPAAEHCTNLLPRWRFITAVDIITEIAWPTLALAVVYGVRTSLDRKILIMSAFGSRLLIIIFTVLHLQYEGPASKSLDPTLAFIEPYLWIESAMHYSLIACTAFCLRPFMIAVSTNYGAAGDEFLSSSGGGVGSASGSRAGNIRDSYAMKAMSRSSRKKTGGGSTAGNSVLQSTSSAVVGERYEGYLGTGVEHGPPVEAMRRETSGHDASSVGSNESTKMIIRKDMNYTVEYEQLSP</sequence>
<accession>A0A093VI16</accession>
<feature type="region of interest" description="Disordered" evidence="1">
    <location>
        <begin position="319"/>
        <end position="339"/>
    </location>
</feature>
<keyword evidence="2" id="KW-1133">Transmembrane helix</keyword>
<dbReference type="Pfam" id="PF20684">
    <property type="entry name" value="Fung_rhodopsin"/>
    <property type="match status" value="1"/>
</dbReference>
<dbReference type="EMBL" id="JPOX01000009">
    <property type="protein sequence ID" value="KFX49624.1"/>
    <property type="molecule type" value="Genomic_DNA"/>
</dbReference>
<protein>
    <recommendedName>
        <fullName evidence="3">Rhodopsin domain-containing protein</fullName>
    </recommendedName>
</protein>
<reference evidence="4" key="1">
    <citation type="journal article" date="2014" name="PLoS Genet.">
        <title>Signature Gene Expression Reveals Novel Clues to the Molecular Mechanisms of Dimorphic Transition in Penicillium marneffei.</title>
        <authorList>
            <person name="Yang E."/>
            <person name="Wang G."/>
            <person name="Cai J."/>
            <person name="Woo P.C."/>
            <person name="Lau S.K."/>
            <person name="Yuen K.-Y."/>
            <person name="Chow W.-N."/>
            <person name="Lin X."/>
        </authorList>
    </citation>
    <scope>NUCLEOTIDE SEQUENCE [LARGE SCALE GENOMIC DNA]</scope>
    <source>
        <strain evidence="4">PM1</strain>
    </source>
</reference>
<feature type="transmembrane region" description="Helical" evidence="2">
    <location>
        <begin position="59"/>
        <end position="84"/>
    </location>
</feature>
<organism evidence="4">
    <name type="scientific">Talaromyces marneffei PM1</name>
    <dbReference type="NCBI Taxonomy" id="1077442"/>
    <lineage>
        <taxon>Eukaryota</taxon>
        <taxon>Fungi</taxon>
        <taxon>Dikarya</taxon>
        <taxon>Ascomycota</taxon>
        <taxon>Pezizomycotina</taxon>
        <taxon>Eurotiomycetes</taxon>
        <taxon>Eurotiomycetidae</taxon>
        <taxon>Eurotiales</taxon>
        <taxon>Trichocomaceae</taxon>
        <taxon>Talaromyces</taxon>
        <taxon>Talaromyces sect. Talaromyces</taxon>
    </lineage>
</organism>
<gene>
    <name evidence="4" type="ORF">GQ26_0092220</name>
</gene>
<feature type="transmembrane region" description="Helical" evidence="2">
    <location>
        <begin position="182"/>
        <end position="206"/>
    </location>
</feature>
<dbReference type="eggNOG" id="ENOG502SPVV">
    <property type="taxonomic scope" value="Eukaryota"/>
</dbReference>